<comment type="caution">
    <text evidence="3">The sequence shown here is derived from an EMBL/GenBank/DDBJ whole genome shotgun (WGS) entry which is preliminary data.</text>
</comment>
<feature type="signal peptide" evidence="1">
    <location>
        <begin position="1"/>
        <end position="30"/>
    </location>
</feature>
<keyword evidence="1" id="KW-0732">Signal</keyword>
<dbReference type="InterPro" id="IPR041215">
    <property type="entry name" value="FlgO_dom"/>
</dbReference>
<feature type="domain" description="FlgO" evidence="2">
    <location>
        <begin position="55"/>
        <end position="187"/>
    </location>
</feature>
<protein>
    <submittedName>
        <fullName evidence="3">FlgO family outer membrane protein</fullName>
    </submittedName>
</protein>
<evidence type="ECO:0000256" key="1">
    <source>
        <dbReference type="SAM" id="SignalP"/>
    </source>
</evidence>
<dbReference type="Pfam" id="PF17680">
    <property type="entry name" value="FlgO"/>
    <property type="match status" value="1"/>
</dbReference>
<dbReference type="RefSeq" id="WP_376918661.1">
    <property type="nucleotide sequence ID" value="NZ_JBHRSW010000005.1"/>
</dbReference>
<dbReference type="PROSITE" id="PS51257">
    <property type="entry name" value="PROKAR_LIPOPROTEIN"/>
    <property type="match status" value="1"/>
</dbReference>
<dbReference type="PIRSF" id="PIRSF028688">
    <property type="entry name" value="UCP_imp_028688"/>
    <property type="match status" value="1"/>
</dbReference>
<feature type="chain" id="PRO_5046241039" evidence="1">
    <location>
        <begin position="31"/>
        <end position="217"/>
    </location>
</feature>
<organism evidence="3 4">
    <name type="scientific">Agaribacter flavus</name>
    <dbReference type="NCBI Taxonomy" id="1902781"/>
    <lineage>
        <taxon>Bacteria</taxon>
        <taxon>Pseudomonadati</taxon>
        <taxon>Pseudomonadota</taxon>
        <taxon>Gammaproteobacteria</taxon>
        <taxon>Alteromonadales</taxon>
        <taxon>Alteromonadaceae</taxon>
        <taxon>Agaribacter</taxon>
    </lineage>
</organism>
<dbReference type="Proteomes" id="UP001595478">
    <property type="component" value="Unassembled WGS sequence"/>
</dbReference>
<evidence type="ECO:0000259" key="2">
    <source>
        <dbReference type="Pfam" id="PF17680"/>
    </source>
</evidence>
<dbReference type="InterPro" id="IPR014549">
    <property type="entry name" value="FlgO"/>
</dbReference>
<sequence>MKNTLNSFACILLSVLCVYIVLSLSGCAVAVQSHSQTNSSAPPEALGNAELYTHELANELFLSLAADRQYRYAVAGFVPVTTLKQNLNKQGPLMLLGHQLEQGLTTEAVRRGYIAQDFKATNTIIMGADSERALSRNVEHLRSTQNIDFFITGTITEQEMGAMVNARIINVRTKDVIAAATKFFPAEIFWQREQVTTRNGLLYRAEKPAKAKSRVGE</sequence>
<evidence type="ECO:0000313" key="3">
    <source>
        <dbReference type="EMBL" id="MFC3120522.1"/>
    </source>
</evidence>
<evidence type="ECO:0000313" key="4">
    <source>
        <dbReference type="Proteomes" id="UP001595478"/>
    </source>
</evidence>
<accession>A0ABV7FPV9</accession>
<reference evidence="4" key="1">
    <citation type="journal article" date="2019" name="Int. J. Syst. Evol. Microbiol.">
        <title>The Global Catalogue of Microorganisms (GCM) 10K type strain sequencing project: providing services to taxonomists for standard genome sequencing and annotation.</title>
        <authorList>
            <consortium name="The Broad Institute Genomics Platform"/>
            <consortium name="The Broad Institute Genome Sequencing Center for Infectious Disease"/>
            <person name="Wu L."/>
            <person name="Ma J."/>
        </authorList>
    </citation>
    <scope>NUCLEOTIDE SEQUENCE [LARGE SCALE GENOMIC DNA]</scope>
    <source>
        <strain evidence="4">KCTC 52473</strain>
    </source>
</reference>
<proteinExistence type="predicted"/>
<dbReference type="EMBL" id="JBHRSW010000005">
    <property type="protein sequence ID" value="MFC3120522.1"/>
    <property type="molecule type" value="Genomic_DNA"/>
</dbReference>
<keyword evidence="4" id="KW-1185">Reference proteome</keyword>
<gene>
    <name evidence="3" type="ORF">ACFOHL_02705</name>
</gene>
<name>A0ABV7FPV9_9ALTE</name>